<feature type="non-terminal residue" evidence="1">
    <location>
        <position position="62"/>
    </location>
</feature>
<proteinExistence type="predicted"/>
<reference evidence="1" key="1">
    <citation type="journal article" date="2021" name="New Phytol.">
        <title>Evolutionary innovations through gain and loss of genes in the ectomycorrhizal Boletales.</title>
        <authorList>
            <person name="Wu G."/>
            <person name="Miyauchi S."/>
            <person name="Morin E."/>
            <person name="Kuo A."/>
            <person name="Drula E."/>
            <person name="Varga T."/>
            <person name="Kohler A."/>
            <person name="Feng B."/>
            <person name="Cao Y."/>
            <person name="Lipzen A."/>
            <person name="Daum C."/>
            <person name="Hundley H."/>
            <person name="Pangilinan J."/>
            <person name="Johnson J."/>
            <person name="Barry K."/>
            <person name="LaButti K."/>
            <person name="Ng V."/>
            <person name="Ahrendt S."/>
            <person name="Min B."/>
            <person name="Choi I.G."/>
            <person name="Park H."/>
            <person name="Plett J.M."/>
            <person name="Magnuson J."/>
            <person name="Spatafora J.W."/>
            <person name="Nagy L.G."/>
            <person name="Henrissat B."/>
            <person name="Grigoriev I.V."/>
            <person name="Yang Z.L."/>
            <person name="Xu J."/>
            <person name="Martin F.M."/>
        </authorList>
    </citation>
    <scope>NUCLEOTIDE SEQUENCE</scope>
    <source>
        <strain evidence="1">ATCC 28755</strain>
    </source>
</reference>
<evidence type="ECO:0000313" key="2">
    <source>
        <dbReference type="Proteomes" id="UP000790377"/>
    </source>
</evidence>
<name>A0ACB7ZRA6_9AGAM</name>
<accession>A0ACB7ZRA6</accession>
<keyword evidence="2" id="KW-1185">Reference proteome</keyword>
<evidence type="ECO:0000313" key="1">
    <source>
        <dbReference type="EMBL" id="KAH7903620.1"/>
    </source>
</evidence>
<sequence>WIQENGIRKAFHLGGNSSCCQHVWSHYDIYRERCIEKCIWENHHAVPRPLVKQREEAKKAKK</sequence>
<comment type="caution">
    <text evidence="1">The sequence shown here is derived from an EMBL/GenBank/DDBJ whole genome shotgun (WGS) entry which is preliminary data.</text>
</comment>
<dbReference type="EMBL" id="MU268854">
    <property type="protein sequence ID" value="KAH7903620.1"/>
    <property type="molecule type" value="Genomic_DNA"/>
</dbReference>
<feature type="non-terminal residue" evidence="1">
    <location>
        <position position="1"/>
    </location>
</feature>
<protein>
    <submittedName>
        <fullName evidence="1">Uncharacterized protein</fullName>
    </submittedName>
</protein>
<gene>
    <name evidence="1" type="ORF">BJ138DRAFT_982906</name>
</gene>
<dbReference type="Proteomes" id="UP000790377">
    <property type="component" value="Unassembled WGS sequence"/>
</dbReference>
<organism evidence="1 2">
    <name type="scientific">Hygrophoropsis aurantiaca</name>
    <dbReference type="NCBI Taxonomy" id="72124"/>
    <lineage>
        <taxon>Eukaryota</taxon>
        <taxon>Fungi</taxon>
        <taxon>Dikarya</taxon>
        <taxon>Basidiomycota</taxon>
        <taxon>Agaricomycotina</taxon>
        <taxon>Agaricomycetes</taxon>
        <taxon>Agaricomycetidae</taxon>
        <taxon>Boletales</taxon>
        <taxon>Coniophorineae</taxon>
        <taxon>Hygrophoropsidaceae</taxon>
        <taxon>Hygrophoropsis</taxon>
    </lineage>
</organism>